<reference evidence="3" key="1">
    <citation type="journal article" date="2007" name="Int. J. Syst. Evol. Microbiol.">
        <title>Luteimonas composti sp. nov., a moderately thermophilic bacterium isolated from food waste.</title>
        <authorList>
            <person name="Young C.C."/>
            <person name="Kampfer P."/>
            <person name="Chen W.M."/>
            <person name="Yen W.S."/>
            <person name="Arun A.B."/>
            <person name="Lai W.A."/>
            <person name="Shen F.T."/>
            <person name="Rekha P.D."/>
            <person name="Lin K.Y."/>
            <person name="Chou J.H."/>
        </authorList>
    </citation>
    <scope>NUCLEOTIDE SEQUENCE</scope>
    <source>
        <strain evidence="3">CC-YY355</strain>
    </source>
</reference>
<evidence type="ECO:0000256" key="2">
    <source>
        <dbReference type="SAM" id="MobiDB-lite"/>
    </source>
</evidence>
<evidence type="ECO:0000313" key="4">
    <source>
        <dbReference type="Proteomes" id="UP001160550"/>
    </source>
</evidence>
<organism evidence="3 4">
    <name type="scientific">Luteimonas composti</name>
    <dbReference type="NCBI Taxonomy" id="398257"/>
    <lineage>
        <taxon>Bacteria</taxon>
        <taxon>Pseudomonadati</taxon>
        <taxon>Pseudomonadota</taxon>
        <taxon>Gammaproteobacteria</taxon>
        <taxon>Lysobacterales</taxon>
        <taxon>Lysobacteraceae</taxon>
        <taxon>Luteimonas</taxon>
    </lineage>
</organism>
<keyword evidence="4" id="KW-1185">Reference proteome</keyword>
<evidence type="ECO:0000256" key="1">
    <source>
        <dbReference type="SAM" id="Coils"/>
    </source>
</evidence>
<gene>
    <name evidence="3" type="ORF">QF205_10885</name>
</gene>
<accession>A0ABT6MSH5</accession>
<protein>
    <recommendedName>
        <fullName evidence="5">Terminase small subunit</fullName>
    </recommendedName>
</protein>
<reference evidence="3" key="2">
    <citation type="submission" date="2023-04" db="EMBL/GenBank/DDBJ databases">
        <authorList>
            <person name="Sun J.-Q."/>
        </authorList>
    </citation>
    <scope>NUCLEOTIDE SEQUENCE</scope>
    <source>
        <strain evidence="3">CC-YY355</strain>
    </source>
</reference>
<keyword evidence="1" id="KW-0175">Coiled coil</keyword>
<proteinExistence type="predicted"/>
<dbReference type="EMBL" id="JARYGX010000021">
    <property type="protein sequence ID" value="MDH7453567.1"/>
    <property type="molecule type" value="Genomic_DNA"/>
</dbReference>
<dbReference type="Proteomes" id="UP001160550">
    <property type="component" value="Unassembled WGS sequence"/>
</dbReference>
<evidence type="ECO:0008006" key="5">
    <source>
        <dbReference type="Google" id="ProtNLM"/>
    </source>
</evidence>
<sequence>MAEPRPLPDTLGFREFASLMGFRPSYVTELKGKGHLVLTEDGRRVRVAESRQLLADLADPSKAGVAARHAAARAAVSPSPSTAQEAGQGAAGGDEDGEDRAPVAYDDPLALRRARAQAEREEAALRKALREEQQELGELLQRDEVVAVIADAITTLRTGLENLPTVLSASLAAESAEERCRVILANGIEHALEELSRKCSAIGRHV</sequence>
<feature type="region of interest" description="Disordered" evidence="2">
    <location>
        <begin position="69"/>
        <end position="102"/>
    </location>
</feature>
<evidence type="ECO:0000313" key="3">
    <source>
        <dbReference type="EMBL" id="MDH7453567.1"/>
    </source>
</evidence>
<dbReference type="RefSeq" id="WP_280942786.1">
    <property type="nucleotide sequence ID" value="NZ_JARYGX010000021.1"/>
</dbReference>
<comment type="caution">
    <text evidence="3">The sequence shown here is derived from an EMBL/GenBank/DDBJ whole genome shotgun (WGS) entry which is preliminary data.</text>
</comment>
<name>A0ABT6MSH5_9GAMM</name>
<feature type="coiled-coil region" evidence="1">
    <location>
        <begin position="111"/>
        <end position="142"/>
    </location>
</feature>